<evidence type="ECO:0000313" key="2">
    <source>
        <dbReference type="EMBL" id="MBB2495811.1"/>
    </source>
</evidence>
<sequence>MPTHEKINYVEYPAKDLAATKSFFQSAFGWAFVDYGPDYAAFSGQGLDGGFFRAEMAASTSNGSALIVFYSERLEETLSKVTTAGGLVVKPIFSFPGGRRFHFTEPSGNEFAVWSEPEA</sequence>
<gene>
    <name evidence="2" type="ORF">H3H51_12350</name>
</gene>
<keyword evidence="3" id="KW-1185">Reference proteome</keyword>
<dbReference type="InterPro" id="IPR004360">
    <property type="entry name" value="Glyas_Fos-R_dOase_dom"/>
</dbReference>
<evidence type="ECO:0000259" key="1">
    <source>
        <dbReference type="PROSITE" id="PS51819"/>
    </source>
</evidence>
<accession>A0A7W4QD96</accession>
<dbReference type="InterPro" id="IPR037523">
    <property type="entry name" value="VOC_core"/>
</dbReference>
<dbReference type="InterPro" id="IPR029068">
    <property type="entry name" value="Glyas_Bleomycin-R_OHBP_Dase"/>
</dbReference>
<dbReference type="PROSITE" id="PS51819">
    <property type="entry name" value="VOC"/>
    <property type="match status" value="1"/>
</dbReference>
<dbReference type="EMBL" id="JACJUD010000003">
    <property type="protein sequence ID" value="MBB2495811.1"/>
    <property type="molecule type" value="Genomic_DNA"/>
</dbReference>
<feature type="domain" description="VOC" evidence="1">
    <location>
        <begin position="6"/>
        <end position="116"/>
    </location>
</feature>
<evidence type="ECO:0000313" key="3">
    <source>
        <dbReference type="Proteomes" id="UP000542720"/>
    </source>
</evidence>
<dbReference type="Gene3D" id="3.10.180.10">
    <property type="entry name" value="2,3-Dihydroxybiphenyl 1,2-Dioxygenase, domain 1"/>
    <property type="match status" value="1"/>
</dbReference>
<organism evidence="2 3">
    <name type="scientific">Aquipseudomonas ullengensis</name>
    <dbReference type="NCBI Taxonomy" id="2759166"/>
    <lineage>
        <taxon>Bacteria</taxon>
        <taxon>Pseudomonadati</taxon>
        <taxon>Pseudomonadota</taxon>
        <taxon>Gammaproteobacteria</taxon>
        <taxon>Pseudomonadales</taxon>
        <taxon>Pseudomonadaceae</taxon>
        <taxon>Aquipseudomonas</taxon>
    </lineage>
</organism>
<dbReference type="PANTHER" id="PTHR33993">
    <property type="entry name" value="GLYOXALASE-RELATED"/>
    <property type="match status" value="1"/>
</dbReference>
<name>A0A7W4QD96_9GAMM</name>
<proteinExistence type="predicted"/>
<dbReference type="Proteomes" id="UP000542720">
    <property type="component" value="Unassembled WGS sequence"/>
</dbReference>
<dbReference type="SUPFAM" id="SSF54593">
    <property type="entry name" value="Glyoxalase/Bleomycin resistance protein/Dihydroxybiphenyl dioxygenase"/>
    <property type="match status" value="1"/>
</dbReference>
<dbReference type="InterPro" id="IPR052164">
    <property type="entry name" value="Anthracycline_SecMetBiosynth"/>
</dbReference>
<dbReference type="AlphaFoldDB" id="A0A7W4QD96"/>
<dbReference type="RefSeq" id="WP_183089328.1">
    <property type="nucleotide sequence ID" value="NZ_JACJUD010000003.1"/>
</dbReference>
<dbReference type="Pfam" id="PF00903">
    <property type="entry name" value="Glyoxalase"/>
    <property type="match status" value="1"/>
</dbReference>
<protein>
    <submittedName>
        <fullName evidence="2">VOC family protein</fullName>
    </submittedName>
</protein>
<dbReference type="CDD" id="cd07247">
    <property type="entry name" value="SgaA_N_like"/>
    <property type="match status" value="1"/>
</dbReference>
<dbReference type="PANTHER" id="PTHR33993:SF1">
    <property type="entry name" value="GLYOXALASE FAMILY PROTEIN"/>
    <property type="match status" value="1"/>
</dbReference>
<comment type="caution">
    <text evidence="2">The sequence shown here is derived from an EMBL/GenBank/DDBJ whole genome shotgun (WGS) entry which is preliminary data.</text>
</comment>
<reference evidence="2 3" key="1">
    <citation type="submission" date="2020-08" db="EMBL/GenBank/DDBJ databases">
        <authorList>
            <person name="Kim C.M."/>
        </authorList>
    </citation>
    <scope>NUCLEOTIDE SEQUENCE [LARGE SCALE GENOMIC DNA]</scope>
    <source>
        <strain evidence="2 3">UL070</strain>
    </source>
</reference>